<dbReference type="Gene3D" id="3.40.630.30">
    <property type="match status" value="1"/>
</dbReference>
<dbReference type="SUPFAM" id="SSF55729">
    <property type="entry name" value="Acyl-CoA N-acyltransferases (Nat)"/>
    <property type="match status" value="1"/>
</dbReference>
<organism evidence="2 3">
    <name type="scientific">Glutamicibacter protophormiae</name>
    <name type="common">Brevibacterium protophormiae</name>
    <dbReference type="NCBI Taxonomy" id="37930"/>
    <lineage>
        <taxon>Bacteria</taxon>
        <taxon>Bacillati</taxon>
        <taxon>Actinomycetota</taxon>
        <taxon>Actinomycetes</taxon>
        <taxon>Micrococcales</taxon>
        <taxon>Micrococcaceae</taxon>
        <taxon>Glutamicibacter</taxon>
    </lineage>
</organism>
<reference evidence="2 3" key="1">
    <citation type="submission" date="2021-03" db="EMBL/GenBank/DDBJ databases">
        <title>Sequencing the genomes of 1000 actinobacteria strains.</title>
        <authorList>
            <person name="Klenk H.-P."/>
        </authorList>
    </citation>
    <scope>NUCLEOTIDE SEQUENCE [LARGE SCALE GENOMIC DNA]</scope>
    <source>
        <strain evidence="2 3">DSM 20168</strain>
    </source>
</reference>
<evidence type="ECO:0000313" key="3">
    <source>
        <dbReference type="Proteomes" id="UP001195422"/>
    </source>
</evidence>
<protein>
    <submittedName>
        <fullName evidence="2">Lipid II:glycine glycyltransferase (Peptidoglycan interpeptide bridge formation enzyme)</fullName>
    </submittedName>
</protein>
<keyword evidence="3" id="KW-1185">Reference proteome</keyword>
<dbReference type="InterPro" id="IPR016181">
    <property type="entry name" value="Acyl_CoA_acyltransferase"/>
</dbReference>
<evidence type="ECO:0000259" key="1">
    <source>
        <dbReference type="Pfam" id="PF13480"/>
    </source>
</evidence>
<accession>A0ABS4XSJ6</accession>
<dbReference type="Pfam" id="PF13480">
    <property type="entry name" value="Acetyltransf_6"/>
    <property type="match status" value="1"/>
</dbReference>
<dbReference type="EMBL" id="JAGIOJ010000001">
    <property type="protein sequence ID" value="MBP2399320.1"/>
    <property type="molecule type" value="Genomic_DNA"/>
</dbReference>
<feature type="domain" description="BioF2-like acetyltransferase" evidence="1">
    <location>
        <begin position="143"/>
        <end position="256"/>
    </location>
</feature>
<sequence>MNSQIAQTYSIFEQPWWLDATAPGQWDAIEVDEGGKTIARLPFILKKKYGLRIIGQPQLTQTLGPWIEQASSDHSRSLKRRRDLTQKLISKLPKYDIFSQSFHPSITDWLPFHWENFSQTTKYTYVLKDLRNPTELLERMSQSSRYSIKRAAKLISVVESDGIEEVARLAEKTFRRQGLDMPYSFDLLNRIDEAAKAYGQRRALLGIDSDGRIHSAAYLVGDHRRAYLLVSGADPELRQSGSGNLVHWAAIEAAAEFTKVFDFEGSMIRPVESFYRGFGAMQTPYHAISKQGKFVTLAASLSQLLHK</sequence>
<evidence type="ECO:0000313" key="2">
    <source>
        <dbReference type="EMBL" id="MBP2399320.1"/>
    </source>
</evidence>
<gene>
    <name evidence="2" type="ORF">JOF39_002401</name>
</gene>
<proteinExistence type="predicted"/>
<dbReference type="Proteomes" id="UP001195422">
    <property type="component" value="Unassembled WGS sequence"/>
</dbReference>
<comment type="caution">
    <text evidence="2">The sequence shown here is derived from an EMBL/GenBank/DDBJ whole genome shotgun (WGS) entry which is preliminary data.</text>
</comment>
<name>A0ABS4XSJ6_GLUPR</name>
<dbReference type="InterPro" id="IPR038740">
    <property type="entry name" value="BioF2-like_GNAT_dom"/>
</dbReference>
<dbReference type="RefSeq" id="WP_188949985.1">
    <property type="nucleotide sequence ID" value="NZ_BMPH01000019.1"/>
</dbReference>